<dbReference type="Proteomes" id="UP000029553">
    <property type="component" value="Unassembled WGS sequence"/>
</dbReference>
<accession>A0A096GL08</accession>
<dbReference type="InterPro" id="IPR001082">
    <property type="entry name" value="Pilin"/>
</dbReference>
<evidence type="ECO:0000256" key="3">
    <source>
        <dbReference type="RuleBase" id="RU000389"/>
    </source>
</evidence>
<dbReference type="InterPro" id="IPR045584">
    <property type="entry name" value="Pilin-like"/>
</dbReference>
<feature type="transmembrane region" description="Helical" evidence="4">
    <location>
        <begin position="12"/>
        <end position="32"/>
    </location>
</feature>
<evidence type="ECO:0000256" key="4">
    <source>
        <dbReference type="SAM" id="Phobius"/>
    </source>
</evidence>
<keyword evidence="2" id="KW-0488">Methylation</keyword>
<dbReference type="AlphaFoldDB" id="A0A096GL08"/>
<comment type="caution">
    <text evidence="5">The sequence shown here is derived from an EMBL/GenBank/DDBJ whole genome shotgun (WGS) entry which is preliminary data.</text>
</comment>
<protein>
    <submittedName>
        <fullName evidence="5">Fimbrial protein</fullName>
    </submittedName>
</protein>
<dbReference type="Pfam" id="PF07963">
    <property type="entry name" value="N_methyl"/>
    <property type="match status" value="1"/>
</dbReference>
<evidence type="ECO:0000256" key="2">
    <source>
        <dbReference type="ARBA" id="ARBA00022481"/>
    </source>
</evidence>
<dbReference type="SUPFAM" id="SSF54523">
    <property type="entry name" value="Pili subunits"/>
    <property type="match status" value="1"/>
</dbReference>
<sequence length="154" mass="15517">MKRSIQKGFTLIELMIVVAIIGILAAVALPAYQDYTAKSQVTAALAEITPAKTNIEAKYAEGLTTAIASANDATTAKSVGLTNNVTSRCSGITIAAATDGAASVACALKGASVLGTTPTVTWTRAADAAGVAGVWTCSTSAKQKYSPKECAGTT</sequence>
<reference evidence="5 6" key="1">
    <citation type="submission" date="2013-09" db="EMBL/GenBank/DDBJ databases">
        <title>High correlation between genotypes and phenotypes of environmental bacteria Comamonas testosteroni strains.</title>
        <authorList>
            <person name="Liu L."/>
            <person name="Zhu W."/>
            <person name="Xia X."/>
            <person name="Xu B."/>
            <person name="Luo M."/>
            <person name="Wang G."/>
        </authorList>
    </citation>
    <scope>NUCLEOTIDE SEQUENCE [LARGE SCALE GENOMIC DNA]</scope>
    <source>
        <strain evidence="5 6">JL40</strain>
    </source>
</reference>
<gene>
    <name evidence="5" type="ORF">P353_23885</name>
</gene>
<evidence type="ECO:0000313" key="6">
    <source>
        <dbReference type="Proteomes" id="UP000029553"/>
    </source>
</evidence>
<dbReference type="RefSeq" id="WP_034374851.1">
    <property type="nucleotide sequence ID" value="NZ_AWOR01000078.1"/>
</dbReference>
<evidence type="ECO:0000313" key="5">
    <source>
        <dbReference type="EMBL" id="KGH25875.1"/>
    </source>
</evidence>
<dbReference type="PANTHER" id="PTHR30093">
    <property type="entry name" value="GENERAL SECRETION PATHWAY PROTEIN G"/>
    <property type="match status" value="1"/>
</dbReference>
<dbReference type="PROSITE" id="PS00409">
    <property type="entry name" value="PROKAR_NTER_METHYL"/>
    <property type="match status" value="1"/>
</dbReference>
<keyword evidence="3" id="KW-0281">Fimbrium</keyword>
<dbReference type="Gene3D" id="3.30.700.10">
    <property type="entry name" value="Glycoprotein, Type 4 Pilin"/>
    <property type="match status" value="1"/>
</dbReference>
<dbReference type="NCBIfam" id="TIGR02532">
    <property type="entry name" value="IV_pilin_GFxxxE"/>
    <property type="match status" value="1"/>
</dbReference>
<dbReference type="GO" id="GO:0007155">
    <property type="term" value="P:cell adhesion"/>
    <property type="evidence" value="ECO:0007669"/>
    <property type="project" value="InterPro"/>
</dbReference>
<keyword evidence="4" id="KW-0812">Transmembrane</keyword>
<keyword evidence="4" id="KW-1133">Transmembrane helix</keyword>
<dbReference type="PANTHER" id="PTHR30093:SF34">
    <property type="entry name" value="PREPILIN PEPTIDASE-DEPENDENT PROTEIN D"/>
    <property type="match status" value="1"/>
</dbReference>
<dbReference type="Pfam" id="PF00114">
    <property type="entry name" value="Pilin"/>
    <property type="match status" value="1"/>
</dbReference>
<proteinExistence type="inferred from homology"/>
<name>A0A096GL08_COMTE</name>
<dbReference type="EMBL" id="AWOR01000078">
    <property type="protein sequence ID" value="KGH25875.1"/>
    <property type="molecule type" value="Genomic_DNA"/>
</dbReference>
<dbReference type="InterPro" id="IPR012902">
    <property type="entry name" value="N_methyl_site"/>
</dbReference>
<organism evidence="5 6">
    <name type="scientific">Comamonas testosteroni</name>
    <name type="common">Pseudomonas testosteroni</name>
    <dbReference type="NCBI Taxonomy" id="285"/>
    <lineage>
        <taxon>Bacteria</taxon>
        <taxon>Pseudomonadati</taxon>
        <taxon>Pseudomonadota</taxon>
        <taxon>Betaproteobacteria</taxon>
        <taxon>Burkholderiales</taxon>
        <taxon>Comamonadaceae</taxon>
        <taxon>Comamonas</taxon>
    </lineage>
</organism>
<keyword evidence="4" id="KW-0472">Membrane</keyword>
<evidence type="ECO:0000256" key="1">
    <source>
        <dbReference type="ARBA" id="ARBA00005233"/>
    </source>
</evidence>
<comment type="similarity">
    <text evidence="1 3">Belongs to the N-Me-Phe pilin family.</text>
</comment>
<dbReference type="GO" id="GO:0009289">
    <property type="term" value="C:pilus"/>
    <property type="evidence" value="ECO:0007669"/>
    <property type="project" value="InterPro"/>
</dbReference>